<feature type="domain" description="Methyltransferase small" evidence="3">
    <location>
        <begin position="38"/>
        <end position="129"/>
    </location>
</feature>
<evidence type="ECO:0000256" key="2">
    <source>
        <dbReference type="ARBA" id="ARBA00041374"/>
    </source>
</evidence>
<dbReference type="Gene3D" id="3.40.50.150">
    <property type="entry name" value="Vaccinia Virus protein VP39"/>
    <property type="match status" value="1"/>
</dbReference>
<dbReference type="InterPro" id="IPR007848">
    <property type="entry name" value="Small_mtfrase_dom"/>
</dbReference>
<keyword evidence="5" id="KW-1185">Reference proteome</keyword>
<dbReference type="PANTHER" id="PTHR23290:SF0">
    <property type="entry name" value="RRNA N6-ADENOSINE-METHYLTRANSFERASE METTL5"/>
    <property type="match status" value="1"/>
</dbReference>
<dbReference type="OrthoDB" id="7848332at2759"/>
<dbReference type="GO" id="GO:0008988">
    <property type="term" value="F:rRNA (adenine-N6-)-methyltransferase activity"/>
    <property type="evidence" value="ECO:0007669"/>
    <property type="project" value="TreeGrafter"/>
</dbReference>
<accession>A0A1R2AWT9</accession>
<sequence>MKLKQLESAIQEICPERDFGNTPTIELEQYSTPPRLAATLLLEIQDFITERIAFDLGCGCGVLSAGISVLEASMVYCLDIDQKCLDITSGNLNSVDIKAEFIRGNVEDFKGKDWADVVVTNPPFGTRKTGIDWVFVEKGLVLAPDVFSFHKTSTRKFFQKKVKEGGIGGEIMMTVPFELPKMYKIHKKKAVNVDVDIWHFSR</sequence>
<reference evidence="4 5" key="1">
    <citation type="submission" date="2016-11" db="EMBL/GenBank/DDBJ databases">
        <title>The macronuclear genome of Stentor coeruleus: a giant cell with tiny introns.</title>
        <authorList>
            <person name="Slabodnick M."/>
            <person name="Ruby J.G."/>
            <person name="Reiff S.B."/>
            <person name="Swart E.C."/>
            <person name="Gosai S."/>
            <person name="Prabakaran S."/>
            <person name="Witkowska E."/>
            <person name="Larue G.E."/>
            <person name="Fisher S."/>
            <person name="Freeman R.M."/>
            <person name="Gunawardena J."/>
            <person name="Chu W."/>
            <person name="Stover N.A."/>
            <person name="Gregory B.D."/>
            <person name="Nowacki M."/>
            <person name="Derisi J."/>
            <person name="Roy S.W."/>
            <person name="Marshall W.F."/>
            <person name="Sood P."/>
        </authorList>
    </citation>
    <scope>NUCLEOTIDE SEQUENCE [LARGE SCALE GENOMIC DNA]</scope>
    <source>
        <strain evidence="4">WM001</strain>
    </source>
</reference>
<dbReference type="Pfam" id="PF05175">
    <property type="entry name" value="MTS"/>
    <property type="match status" value="1"/>
</dbReference>
<dbReference type="InterPro" id="IPR029063">
    <property type="entry name" value="SAM-dependent_MTases_sf"/>
</dbReference>
<comment type="caution">
    <text evidence="4">The sequence shown here is derived from an EMBL/GenBank/DDBJ whole genome shotgun (WGS) entry which is preliminary data.</text>
</comment>
<evidence type="ECO:0000313" key="5">
    <source>
        <dbReference type="Proteomes" id="UP000187209"/>
    </source>
</evidence>
<proteinExistence type="inferred from homology"/>
<dbReference type="CDD" id="cd02440">
    <property type="entry name" value="AdoMet_MTases"/>
    <property type="match status" value="1"/>
</dbReference>
<evidence type="ECO:0000313" key="4">
    <source>
        <dbReference type="EMBL" id="OMJ68915.1"/>
    </source>
</evidence>
<dbReference type="PROSITE" id="PS00092">
    <property type="entry name" value="N6_MTASE"/>
    <property type="match status" value="1"/>
</dbReference>
<evidence type="ECO:0000256" key="1">
    <source>
        <dbReference type="ARBA" id="ARBA00009741"/>
    </source>
</evidence>
<name>A0A1R2AWT9_9CILI</name>
<organism evidence="4 5">
    <name type="scientific">Stentor coeruleus</name>
    <dbReference type="NCBI Taxonomy" id="5963"/>
    <lineage>
        <taxon>Eukaryota</taxon>
        <taxon>Sar</taxon>
        <taxon>Alveolata</taxon>
        <taxon>Ciliophora</taxon>
        <taxon>Postciliodesmatophora</taxon>
        <taxon>Heterotrichea</taxon>
        <taxon>Heterotrichida</taxon>
        <taxon>Stentoridae</taxon>
        <taxon>Stentor</taxon>
    </lineage>
</organism>
<dbReference type="GO" id="GO:0003676">
    <property type="term" value="F:nucleic acid binding"/>
    <property type="evidence" value="ECO:0007669"/>
    <property type="project" value="InterPro"/>
</dbReference>
<evidence type="ECO:0000259" key="3">
    <source>
        <dbReference type="Pfam" id="PF05175"/>
    </source>
</evidence>
<dbReference type="InterPro" id="IPR002052">
    <property type="entry name" value="DNA_methylase_N6_adenine_CS"/>
</dbReference>
<protein>
    <recommendedName>
        <fullName evidence="2">Methyltransferase-like protein 5</fullName>
    </recommendedName>
</protein>
<dbReference type="AlphaFoldDB" id="A0A1R2AWT9"/>
<gene>
    <name evidence="4" type="ORF">SteCoe_33497</name>
</gene>
<dbReference type="PANTHER" id="PTHR23290">
    <property type="entry name" value="RRNA N6-ADENOSINE-METHYLTRANSFERASE METTL5"/>
    <property type="match status" value="1"/>
</dbReference>
<comment type="similarity">
    <text evidence="1">Belongs to the methyltransferase superfamily. PrmA family.</text>
</comment>
<dbReference type="SUPFAM" id="SSF53335">
    <property type="entry name" value="S-adenosyl-L-methionine-dependent methyltransferases"/>
    <property type="match status" value="1"/>
</dbReference>
<dbReference type="InterPro" id="IPR051720">
    <property type="entry name" value="rRNA_MeTrfase/Polyamine_Synth"/>
</dbReference>
<dbReference type="Proteomes" id="UP000187209">
    <property type="component" value="Unassembled WGS sequence"/>
</dbReference>
<dbReference type="EMBL" id="MPUH01001264">
    <property type="protein sequence ID" value="OMJ68915.1"/>
    <property type="molecule type" value="Genomic_DNA"/>
</dbReference>